<feature type="compositionally biased region" description="Polar residues" evidence="2">
    <location>
        <begin position="330"/>
        <end position="376"/>
    </location>
</feature>
<feature type="compositionally biased region" description="Basic residues" evidence="2">
    <location>
        <begin position="31"/>
        <end position="40"/>
    </location>
</feature>
<feature type="region of interest" description="Disordered" evidence="2">
    <location>
        <begin position="845"/>
        <end position="973"/>
    </location>
</feature>
<feature type="compositionally biased region" description="Basic and acidic residues" evidence="2">
    <location>
        <begin position="463"/>
        <end position="473"/>
    </location>
</feature>
<feature type="compositionally biased region" description="Low complexity" evidence="2">
    <location>
        <begin position="380"/>
        <end position="396"/>
    </location>
</feature>
<dbReference type="Proteomes" id="UP001153069">
    <property type="component" value="Unassembled WGS sequence"/>
</dbReference>
<feature type="compositionally biased region" description="Low complexity" evidence="2">
    <location>
        <begin position="642"/>
        <end position="656"/>
    </location>
</feature>
<feature type="compositionally biased region" description="Polar residues" evidence="2">
    <location>
        <begin position="540"/>
        <end position="560"/>
    </location>
</feature>
<feature type="compositionally biased region" description="Low complexity" evidence="2">
    <location>
        <begin position="447"/>
        <end position="462"/>
    </location>
</feature>
<feature type="compositionally biased region" description="Low complexity" evidence="2">
    <location>
        <begin position="1800"/>
        <end position="1817"/>
    </location>
</feature>
<feature type="region of interest" description="Disordered" evidence="2">
    <location>
        <begin position="1"/>
        <end position="100"/>
    </location>
</feature>
<feature type="region of interest" description="Disordered" evidence="2">
    <location>
        <begin position="207"/>
        <end position="427"/>
    </location>
</feature>
<feature type="compositionally biased region" description="Basic and acidic residues" evidence="2">
    <location>
        <begin position="1744"/>
        <end position="1769"/>
    </location>
</feature>
<feature type="compositionally biased region" description="Low complexity" evidence="2">
    <location>
        <begin position="404"/>
        <end position="421"/>
    </location>
</feature>
<feature type="compositionally biased region" description="Low complexity" evidence="2">
    <location>
        <begin position="913"/>
        <end position="938"/>
    </location>
</feature>
<feature type="compositionally biased region" description="Low complexity" evidence="2">
    <location>
        <begin position="1776"/>
        <end position="1791"/>
    </location>
</feature>
<feature type="region of interest" description="Disordered" evidence="2">
    <location>
        <begin position="2580"/>
        <end position="2644"/>
    </location>
</feature>
<feature type="compositionally biased region" description="Polar residues" evidence="2">
    <location>
        <begin position="219"/>
        <end position="241"/>
    </location>
</feature>
<feature type="compositionally biased region" description="Polar residues" evidence="2">
    <location>
        <begin position="2234"/>
        <end position="2259"/>
    </location>
</feature>
<feature type="compositionally biased region" description="Polar residues" evidence="2">
    <location>
        <begin position="601"/>
        <end position="611"/>
    </location>
</feature>
<feature type="compositionally biased region" description="Polar residues" evidence="2">
    <location>
        <begin position="1"/>
        <end position="12"/>
    </location>
</feature>
<feature type="compositionally biased region" description="Polar residues" evidence="2">
    <location>
        <begin position="2315"/>
        <end position="2335"/>
    </location>
</feature>
<keyword evidence="1" id="KW-0175">Coiled coil</keyword>
<feature type="region of interest" description="Disordered" evidence="2">
    <location>
        <begin position="1744"/>
        <end position="2167"/>
    </location>
</feature>
<feature type="compositionally biased region" description="Basic and acidic residues" evidence="2">
    <location>
        <begin position="244"/>
        <end position="253"/>
    </location>
</feature>
<feature type="compositionally biased region" description="Acidic residues" evidence="2">
    <location>
        <begin position="1891"/>
        <end position="1903"/>
    </location>
</feature>
<feature type="compositionally biased region" description="Polar residues" evidence="2">
    <location>
        <begin position="1826"/>
        <end position="1839"/>
    </location>
</feature>
<feature type="compositionally biased region" description="Polar residues" evidence="2">
    <location>
        <begin position="2060"/>
        <end position="2085"/>
    </location>
</feature>
<keyword evidence="4" id="KW-1185">Reference proteome</keyword>
<feature type="compositionally biased region" description="Low complexity" evidence="2">
    <location>
        <begin position="2286"/>
        <end position="2314"/>
    </location>
</feature>
<feature type="compositionally biased region" description="Polar residues" evidence="2">
    <location>
        <begin position="812"/>
        <end position="824"/>
    </location>
</feature>
<feature type="region of interest" description="Disordered" evidence="2">
    <location>
        <begin position="770"/>
        <end position="824"/>
    </location>
</feature>
<feature type="compositionally biased region" description="Low complexity" evidence="2">
    <location>
        <begin position="960"/>
        <end position="973"/>
    </location>
</feature>
<dbReference type="EMBL" id="CAICTM010000302">
    <property type="protein sequence ID" value="CAB9507362.1"/>
    <property type="molecule type" value="Genomic_DNA"/>
</dbReference>
<comment type="caution">
    <text evidence="3">The sequence shown here is derived from an EMBL/GenBank/DDBJ whole genome shotgun (WGS) entry which is preliminary data.</text>
</comment>
<feature type="compositionally biased region" description="Low complexity" evidence="2">
    <location>
        <begin position="81"/>
        <end position="93"/>
    </location>
</feature>
<feature type="compositionally biased region" description="Low complexity" evidence="2">
    <location>
        <begin position="2528"/>
        <end position="2540"/>
    </location>
</feature>
<gene>
    <name evidence="3" type="ORF">SEMRO_303_G112370.2</name>
</gene>
<feature type="compositionally biased region" description="Polar residues" evidence="2">
    <location>
        <begin position="774"/>
        <end position="783"/>
    </location>
</feature>
<feature type="compositionally biased region" description="Basic and acidic residues" evidence="2">
    <location>
        <begin position="2035"/>
        <end position="2049"/>
    </location>
</feature>
<feature type="compositionally biased region" description="Basic and acidic residues" evidence="2">
    <location>
        <begin position="2086"/>
        <end position="2097"/>
    </location>
</feature>
<feature type="region of interest" description="Disordered" evidence="2">
    <location>
        <begin position="2286"/>
        <end position="2335"/>
    </location>
</feature>
<feature type="compositionally biased region" description="Basic and acidic residues" evidence="2">
    <location>
        <begin position="2500"/>
        <end position="2509"/>
    </location>
</feature>
<feature type="compositionally biased region" description="Basic and acidic residues" evidence="2">
    <location>
        <begin position="1937"/>
        <end position="1949"/>
    </location>
</feature>
<feature type="compositionally biased region" description="Low complexity" evidence="2">
    <location>
        <begin position="41"/>
        <end position="60"/>
    </location>
</feature>
<evidence type="ECO:0000313" key="4">
    <source>
        <dbReference type="Proteomes" id="UP001153069"/>
    </source>
</evidence>
<feature type="region of interest" description="Disordered" evidence="2">
    <location>
        <begin position="2212"/>
        <end position="2268"/>
    </location>
</feature>
<feature type="compositionally biased region" description="Low complexity" evidence="2">
    <location>
        <begin position="476"/>
        <end position="497"/>
    </location>
</feature>
<protein>
    <submittedName>
        <fullName evidence="3">Uncharacterized protein</fullName>
    </submittedName>
</protein>
<feature type="compositionally biased region" description="Low complexity" evidence="2">
    <location>
        <begin position="268"/>
        <end position="277"/>
    </location>
</feature>
<accession>A0A9N8DQP7</accession>
<proteinExistence type="predicted"/>
<feature type="region of interest" description="Disordered" evidence="2">
    <location>
        <begin position="444"/>
        <end position="739"/>
    </location>
</feature>
<feature type="compositionally biased region" description="Pro residues" evidence="2">
    <location>
        <begin position="2219"/>
        <end position="2231"/>
    </location>
</feature>
<evidence type="ECO:0000313" key="3">
    <source>
        <dbReference type="EMBL" id="CAB9507362.1"/>
    </source>
</evidence>
<name>A0A9N8DQP7_9STRA</name>
<organism evidence="3 4">
    <name type="scientific">Seminavis robusta</name>
    <dbReference type="NCBI Taxonomy" id="568900"/>
    <lineage>
        <taxon>Eukaryota</taxon>
        <taxon>Sar</taxon>
        <taxon>Stramenopiles</taxon>
        <taxon>Ochrophyta</taxon>
        <taxon>Bacillariophyta</taxon>
        <taxon>Bacillariophyceae</taxon>
        <taxon>Bacillariophycidae</taxon>
        <taxon>Naviculales</taxon>
        <taxon>Naviculaceae</taxon>
        <taxon>Seminavis</taxon>
    </lineage>
</organism>
<evidence type="ECO:0000256" key="2">
    <source>
        <dbReference type="SAM" id="MobiDB-lite"/>
    </source>
</evidence>
<feature type="compositionally biased region" description="Low complexity" evidence="2">
    <location>
        <begin position="207"/>
        <end position="218"/>
    </location>
</feature>
<feature type="region of interest" description="Disordered" evidence="2">
    <location>
        <begin position="2500"/>
        <end position="2549"/>
    </location>
</feature>
<dbReference type="OrthoDB" id="49229at2759"/>
<evidence type="ECO:0000256" key="1">
    <source>
        <dbReference type="SAM" id="Coils"/>
    </source>
</evidence>
<feature type="compositionally biased region" description="Polar residues" evidence="2">
    <location>
        <begin position="2100"/>
        <end position="2130"/>
    </location>
</feature>
<feature type="compositionally biased region" description="Low complexity" evidence="2">
    <location>
        <begin position="684"/>
        <end position="693"/>
    </location>
</feature>
<feature type="compositionally biased region" description="Basic residues" evidence="2">
    <location>
        <begin position="2620"/>
        <end position="2638"/>
    </location>
</feature>
<feature type="compositionally biased region" description="Pro residues" evidence="2">
    <location>
        <begin position="517"/>
        <end position="528"/>
    </location>
</feature>
<reference evidence="3" key="1">
    <citation type="submission" date="2020-06" db="EMBL/GenBank/DDBJ databases">
        <authorList>
            <consortium name="Plant Systems Biology data submission"/>
        </authorList>
    </citation>
    <scope>NUCLEOTIDE SEQUENCE</scope>
    <source>
        <strain evidence="3">D6</strain>
    </source>
</reference>
<feature type="compositionally biased region" description="Basic and acidic residues" evidence="2">
    <location>
        <begin position="657"/>
        <end position="681"/>
    </location>
</feature>
<feature type="compositionally biased region" description="Polar residues" evidence="2">
    <location>
        <begin position="61"/>
        <end position="80"/>
    </location>
</feature>
<feature type="coiled-coil region" evidence="1">
    <location>
        <begin position="2425"/>
        <end position="2459"/>
    </location>
</feature>
<sequence length="2794" mass="306919">MDPPSSQTNLNHNYVLHKPQLPPGVTAAFARHQHQQHHQQHQQLQHPASLSNSQSQSQNSFTPSAESGTGSTSGYAQQESNTTNTNTNTNTNTKKSGKSLPHNVDICITCVTDKPPQLPLREELPSLGIEVVYNAQGVGTKASKHEAKKMMQKFRHDEQYKDMKKRRLFAPSHQTVVSQLQDRKRQEDALEIPRGVSYEKYEKILSSSNSNIGGDNDSTTSDLGSNSVSTSHTNGAESFASSLGEKRKPDKFGIHHKKKKRIVGTTSANANANANANQNTNKKGLFQGGLPLKFSFQNSRDQAQDDHESISSQTSYTPGPIHPSSPFYGATQTASASPNNYRYNQFSPNNNSLNHMMMSPSTPSQHPQHLRTTTNKPHQDSSPSSGGFSASQPQQQYMGPPTPNGNTSPFSSPNSSAAAGSLTQNTGSTTNGLFKTVFQAFSGDSSQNNKQQRQYQQYQSLHPLEEERRREEELSMSESQSVSKSQSTSSDVYQSGSRSGGEDDGDNDRPVQRYRGPSPPKTRRPPPVDTDLIHDAIHGKSNNNVAAGANATSPKSTGTNHSHEPHFHDIRPNPTRSPKSSGGGGDHHSSDPSNSQDVSRDPSSISTNFTKPNPNQPNPVQVVASNDPNVKKFLPGLQTVPSESSSTTTSDSNNNNKDQHAREKHDENHGQATLEQRRADEETNNNIISSNNRRPYRNNHKQPQEPPQQRLHHHRSSSPYPLSPQPKSTKDPPVLPPKDPPLAAAFAAFNNFSSNDEIYETLGPVAAAAAASNHHYQQQGNSSKRQRRVAPDPPHSPTREEQMAKQKQQQEPSGSTDSTTASPTWMNSAKTALENVAAEVYKQATRTSNSPLHSQHHGMGAAASPQRYHGSPNRASPADNIFFGGDGGGGNNAPTAADKTDNQNKNRQGKHNQQQPLSPTSTLSSNTANQQQQQQIQIHGHKPFLFPSADTKNDANKQFPPNSKNYSSNAAASAYNPFPHHPHVEIHVRSDGTQVIVSSSIGTKSVTAFYEALQQPKTPVDSIQRMLRVCPGLVKVRLQQQSHNAAQRGRLGLHTACARGFPHHRITNASSTTSTGLALELVDDIQQLKRLISVLVEANRGACTVLDDHGDLPAHLLARTLMEWEAQWYEKVYEKVQKDQDTDGRNAAAITKLYQSMSQCIEIVLHPVAAFCNANNNNAAGSSGNAATTICRAPGSVGLLLPLHIASIFTASVPTLRQLLEQDPTAATVPCNLGHLRTFIPDHSLPLELHDKLSTDFPKWEIGAEARKSKPIQVAGGGSLIVEDYMRRSDLLFAFHPTVPRFRMEATRIERLEAKVISESNQMDQKFRDKGEHGHLSVAVKRIWIWLCTFQDINDHFQATYYPSVKRILDSIPASTIPYLASVKTTQGKPLSRVAAPECQALLRTRLEEYESSQASRLEQMVAQAVATAAVSPSGKSSVAGSQDDTTTTNATAYLSLKGKGYVGVLCRTLFHIHEDSMPTSFILLPYKLTKNDQGKLGIDKQSSAATAVKFAECLLQLTDPKNILNFLEQKSMQSGEHRISSELDDDTSTATKKRCQEAEEALIDLYEPGKAYLYLIDELIGLPIVPVSGTSLYPIELTQPSNIVRKLLPLMLTGMILMRGEKALSVLVNVLLDKSVRYVSPNWVDAAREITAYLYSQQDSRSDNSLPGLDALIEELRAFVSNNSSVKSSNDRHENTEWAIELSILRMVVSMNDNRRSFAGLKAKRDEPGTVLWTKHKIEEEIRNDTKSEAESSKKKPDASVTYFHEDPPGMFVRAAESTSSSKASTKKSSNQTNDDNVSAAASSAKTTPSHATASSGPEIVSPVSPLTESLGTGSLETPKTREDSSADNIDNIEKLRMQSTLSTPDSKWLAAEAQAEADAENDASKEDVSIEEADSGFDGEELAGVRILLEAEEGPSLLDQESTTEEEGTDSESNFVDRYKSLFERTNDSGSDSVHKKGTAPIEIAPSDSGDEETQKKQSGGKSKLTNKDGNRPNTPPKAVSSDSGDATVADKDVYVEATSSSHSGEPMILPAKETKNGGKRWGEHSKSSGKHVFLDLTDSSGSDEQATMSASSQTTKVSIRNQTSREQESEESRSESPSNDDTNESKSLASKSIGTNESKSDARYNSSESDDDDDAVLKFDFVSDARSQSSKSVPSAMERSTDRLYDESRIEVIDHHSVNSDGNSVFSTGRVFENETLRLHDYALQQLTTNHSTSAPPSPPSSPAPSPPNEDISSPVSFPSEPSKTSTGKQSSTWRGNHSHHSQDETLQQLNTAATFAELQPASPIMSSPSLSILKNSKTPPTSRSNPSTPKLSTRSSNATTSTPHKVSSPIDQANVMLENLVKDTQDKLWLSTTPQTPTSILRYGRENFVMKDVTFMDMREQLTDQALKVDCLESTLESIRIREDKLLSRGEMLQDFLSDLLDQSENMNMDTEKEAKKVERRLGRLEERLLCNEIETQHLSLRVYAVEEETEAIAEEDYNRALSEIYEEQVKQQQRIERQEQREQGVDAILGRTATVERRRSPGRQSPSLLSASRRSSSSRRGRRLVVDDSDLSSLDAGHDGSLLVLDGYSSNPDVENNTSEFAVDGYSRQQSRKSRNSRYSRDDQSVPYESTRPQPKPHKKSYNHHPHRRRPRPRRDYDMNQLLRNASLDERSIEYEMGLAMFGTLDHSSSAESQMSHTHHHSSHVHINISSTTTASGTSPSHPIRCNSLDAYEHMRDEYRMGLGVSSFHQQHSGVGIVGGVGSDDAASHQSYSSAGEYTAMDMHSLEGDGLDWVKMSARQFEVQQTYRQ</sequence>
<feature type="compositionally biased region" description="Basic and acidic residues" evidence="2">
    <location>
        <begin position="561"/>
        <end position="571"/>
    </location>
</feature>